<dbReference type="InterPro" id="IPR014748">
    <property type="entry name" value="Enoyl-CoA_hydra_C"/>
</dbReference>
<dbReference type="Gene3D" id="3.90.226.20">
    <property type="match status" value="1"/>
</dbReference>
<dbReference type="InterPro" id="IPR051053">
    <property type="entry name" value="ECH/Chromodomain_protein"/>
</dbReference>
<evidence type="ECO:0000256" key="2">
    <source>
        <dbReference type="ARBA" id="ARBA00005254"/>
    </source>
</evidence>
<dbReference type="AlphaFoldDB" id="A0A370NMZ1"/>
<organism evidence="5 6">
    <name type="scientific">Cupriavidus lacunae</name>
    <dbReference type="NCBI Taxonomy" id="2666307"/>
    <lineage>
        <taxon>Bacteria</taxon>
        <taxon>Pseudomonadati</taxon>
        <taxon>Pseudomonadota</taxon>
        <taxon>Betaproteobacteria</taxon>
        <taxon>Burkholderiales</taxon>
        <taxon>Burkholderiaceae</taxon>
        <taxon>Cupriavidus</taxon>
    </lineage>
</organism>
<name>A0A370NMZ1_9BURK</name>
<gene>
    <name evidence="5" type="ORF">DN412_28420</name>
</gene>
<keyword evidence="4" id="KW-0413">Isomerase</keyword>
<evidence type="ECO:0000313" key="6">
    <source>
        <dbReference type="Proteomes" id="UP000255165"/>
    </source>
</evidence>
<dbReference type="RefSeq" id="WP_115214626.1">
    <property type="nucleotide sequence ID" value="NZ_QKWJ01000050.1"/>
</dbReference>
<sequence length="192" mass="20897">MEHIEFVADRGVMLIGLNRPERKSAITFDMYGALAESIRDAGRLGEVRAEVIHGSEEAFTSGNDDADFADPRSEAISNLGLCPELGSSQLLPNNVGTPKATELLRLGEPCTAQDEAECGLINIPAGTALEHTMDPGAGRAMRSFIRRSEDEGKLGPINLKLEEFAIRLRSAELKKAFAAFFERRAPDFSLFS</sequence>
<comment type="subcellular location">
    <subcellularLocation>
        <location evidence="1">Peroxisome</location>
    </subcellularLocation>
</comment>
<dbReference type="Gene3D" id="3.30.300.220">
    <property type="match status" value="1"/>
</dbReference>
<evidence type="ECO:0000256" key="1">
    <source>
        <dbReference type="ARBA" id="ARBA00004275"/>
    </source>
</evidence>
<dbReference type="PANTHER" id="PTHR43684:SF1">
    <property type="entry name" value="ENOYL-COA DELTA ISOMERASE 2"/>
    <property type="match status" value="1"/>
</dbReference>
<keyword evidence="6" id="KW-1185">Reference proteome</keyword>
<dbReference type="Proteomes" id="UP000255165">
    <property type="component" value="Unassembled WGS sequence"/>
</dbReference>
<dbReference type="PANTHER" id="PTHR43684">
    <property type="match status" value="1"/>
</dbReference>
<dbReference type="EMBL" id="QKWJ01000050">
    <property type="protein sequence ID" value="RDK06981.1"/>
    <property type="molecule type" value="Genomic_DNA"/>
</dbReference>
<protein>
    <recommendedName>
        <fullName evidence="7">Enoyl-CoA hydratase</fullName>
    </recommendedName>
</protein>
<evidence type="ECO:0000256" key="3">
    <source>
        <dbReference type="ARBA" id="ARBA00023140"/>
    </source>
</evidence>
<dbReference type="Gene3D" id="1.10.12.10">
    <property type="entry name" value="Lyase 2-enoyl-coa Hydratase, Chain A, domain 2"/>
    <property type="match status" value="1"/>
</dbReference>
<accession>A0A370NMZ1</accession>
<dbReference type="InterPro" id="IPR029045">
    <property type="entry name" value="ClpP/crotonase-like_dom_sf"/>
</dbReference>
<keyword evidence="3" id="KW-0576">Peroxisome</keyword>
<reference evidence="6" key="1">
    <citation type="submission" date="2018-06" db="EMBL/GenBank/DDBJ databases">
        <authorList>
            <person name="Feng T."/>
            <person name="Jeon C.O."/>
        </authorList>
    </citation>
    <scope>NUCLEOTIDE SEQUENCE [LARGE SCALE GENOMIC DNA]</scope>
    <source>
        <strain evidence="6">S23</strain>
    </source>
</reference>
<proteinExistence type="inferred from homology"/>
<evidence type="ECO:0000256" key="4">
    <source>
        <dbReference type="ARBA" id="ARBA00023235"/>
    </source>
</evidence>
<comment type="similarity">
    <text evidence="2">Belongs to the enoyl-CoA hydratase/isomerase family.</text>
</comment>
<comment type="caution">
    <text evidence="5">The sequence shown here is derived from an EMBL/GenBank/DDBJ whole genome shotgun (WGS) entry which is preliminary data.</text>
</comment>
<evidence type="ECO:0008006" key="7">
    <source>
        <dbReference type="Google" id="ProtNLM"/>
    </source>
</evidence>
<evidence type="ECO:0000313" key="5">
    <source>
        <dbReference type="EMBL" id="RDK06981.1"/>
    </source>
</evidence>
<dbReference type="SUPFAM" id="SSF52096">
    <property type="entry name" value="ClpP/crotonase"/>
    <property type="match status" value="1"/>
</dbReference>
<dbReference type="GO" id="GO:0016853">
    <property type="term" value="F:isomerase activity"/>
    <property type="evidence" value="ECO:0007669"/>
    <property type="project" value="UniProtKB-KW"/>
</dbReference>
<dbReference type="CDD" id="cd06558">
    <property type="entry name" value="crotonase-like"/>
    <property type="match status" value="1"/>
</dbReference>